<dbReference type="SUPFAM" id="SSF50998">
    <property type="entry name" value="Quinoprotein alcohol dehydrogenase-like"/>
    <property type="match status" value="1"/>
</dbReference>
<protein>
    <recommendedName>
        <fullName evidence="2">histidine kinase</fullName>
        <ecNumber evidence="2">2.7.13.3</ecNumber>
    </recommendedName>
</protein>
<comment type="catalytic activity">
    <reaction evidence="1">
        <text>ATP + protein L-histidine = ADP + protein N-phospho-L-histidine.</text>
        <dbReference type="EC" id="2.7.13.3"/>
    </reaction>
</comment>
<reference evidence="17" key="1">
    <citation type="journal article" date="2020" name="Int. J. Syst. Evol. Microbiol.">
        <title>Aquipluma nitroreducens gen. nov. sp. nov., a novel facultatively anaerobic bacterium isolated from a freshwater lake.</title>
        <authorList>
            <person name="Watanabe M."/>
            <person name="Kojima H."/>
            <person name="Fukui M."/>
        </authorList>
    </citation>
    <scope>NUCLEOTIDE SEQUENCE</scope>
    <source>
        <strain evidence="17">MeG22</strain>
    </source>
</reference>
<dbReference type="InterPro" id="IPR036890">
    <property type="entry name" value="HATPase_C_sf"/>
</dbReference>
<evidence type="ECO:0000256" key="1">
    <source>
        <dbReference type="ARBA" id="ARBA00000085"/>
    </source>
</evidence>
<dbReference type="InterPro" id="IPR018062">
    <property type="entry name" value="HTH_AraC-typ_CS"/>
</dbReference>
<keyword evidence="4" id="KW-0808">Transferase</keyword>
<dbReference type="PROSITE" id="PS50110">
    <property type="entry name" value="RESPONSE_REGULATORY"/>
    <property type="match status" value="1"/>
</dbReference>
<dbReference type="PROSITE" id="PS00041">
    <property type="entry name" value="HTH_ARAC_FAMILY_1"/>
    <property type="match status" value="1"/>
</dbReference>
<dbReference type="PANTHER" id="PTHR43547">
    <property type="entry name" value="TWO-COMPONENT HISTIDINE KINASE"/>
    <property type="match status" value="1"/>
</dbReference>
<dbReference type="InterPro" id="IPR005467">
    <property type="entry name" value="His_kinase_dom"/>
</dbReference>
<dbReference type="SMART" id="SM00388">
    <property type="entry name" value="HisKA"/>
    <property type="match status" value="1"/>
</dbReference>
<proteinExistence type="predicted"/>
<dbReference type="Pfam" id="PF07495">
    <property type="entry name" value="Y_Y_Y"/>
    <property type="match status" value="1"/>
</dbReference>
<keyword evidence="8" id="KW-0902">Two-component regulatory system</keyword>
<evidence type="ECO:0000259" key="15">
    <source>
        <dbReference type="PROSITE" id="PS50109"/>
    </source>
</evidence>
<feature type="domain" description="HTH araC/xylS-type" evidence="14">
    <location>
        <begin position="1207"/>
        <end position="1305"/>
    </location>
</feature>
<dbReference type="Gene3D" id="1.10.287.130">
    <property type="match status" value="1"/>
</dbReference>
<dbReference type="Gene3D" id="2.130.10.10">
    <property type="entry name" value="YVTN repeat-like/Quinoprotein amine dehydrogenase"/>
    <property type="match status" value="2"/>
</dbReference>
<keyword evidence="7" id="KW-0067">ATP-binding</keyword>
<dbReference type="SMART" id="SM00342">
    <property type="entry name" value="HTH_ARAC"/>
    <property type="match status" value="1"/>
</dbReference>
<evidence type="ECO:0000256" key="3">
    <source>
        <dbReference type="ARBA" id="ARBA00022553"/>
    </source>
</evidence>
<dbReference type="InterPro" id="IPR004358">
    <property type="entry name" value="Sig_transdc_His_kin-like_C"/>
</dbReference>
<dbReference type="PRINTS" id="PR00344">
    <property type="entry name" value="BCTRLSENSOR"/>
</dbReference>
<evidence type="ECO:0000256" key="2">
    <source>
        <dbReference type="ARBA" id="ARBA00012438"/>
    </source>
</evidence>
<evidence type="ECO:0000256" key="4">
    <source>
        <dbReference type="ARBA" id="ARBA00022679"/>
    </source>
</evidence>
<dbReference type="EMBL" id="AP018694">
    <property type="protein sequence ID" value="BBE16011.1"/>
    <property type="molecule type" value="Genomic_DNA"/>
</dbReference>
<keyword evidence="3 12" id="KW-0597">Phosphoprotein</keyword>
<evidence type="ECO:0000313" key="18">
    <source>
        <dbReference type="Proteomes" id="UP001193389"/>
    </source>
</evidence>
<organism evidence="17 18">
    <name type="scientific">Aquipluma nitroreducens</name>
    <dbReference type="NCBI Taxonomy" id="2010828"/>
    <lineage>
        <taxon>Bacteria</taxon>
        <taxon>Pseudomonadati</taxon>
        <taxon>Bacteroidota</taxon>
        <taxon>Bacteroidia</taxon>
        <taxon>Marinilabiliales</taxon>
        <taxon>Prolixibacteraceae</taxon>
        <taxon>Aquipluma</taxon>
    </lineage>
</organism>
<evidence type="ECO:0000256" key="7">
    <source>
        <dbReference type="ARBA" id="ARBA00022840"/>
    </source>
</evidence>
<dbReference type="InterPro" id="IPR003661">
    <property type="entry name" value="HisK_dim/P_dom"/>
</dbReference>
<dbReference type="SMART" id="SM00448">
    <property type="entry name" value="REC"/>
    <property type="match status" value="1"/>
</dbReference>
<evidence type="ECO:0000256" key="9">
    <source>
        <dbReference type="ARBA" id="ARBA00023015"/>
    </source>
</evidence>
<dbReference type="SUPFAM" id="SSF47384">
    <property type="entry name" value="Homodimeric domain of signal transducing histidine kinase"/>
    <property type="match status" value="1"/>
</dbReference>
<dbReference type="RefSeq" id="WP_318349123.1">
    <property type="nucleotide sequence ID" value="NZ_AP018694.1"/>
</dbReference>
<dbReference type="GO" id="GO:0005524">
    <property type="term" value="F:ATP binding"/>
    <property type="evidence" value="ECO:0007669"/>
    <property type="project" value="UniProtKB-KW"/>
</dbReference>
<keyword evidence="9" id="KW-0805">Transcription regulation</keyword>
<evidence type="ECO:0000313" key="17">
    <source>
        <dbReference type="EMBL" id="BBE16011.1"/>
    </source>
</evidence>
<feature type="domain" description="Histidine kinase" evidence="15">
    <location>
        <begin position="801"/>
        <end position="1018"/>
    </location>
</feature>
<keyword evidence="13" id="KW-0812">Transmembrane</keyword>
<keyword evidence="13" id="KW-0472">Membrane</keyword>
<evidence type="ECO:0000256" key="12">
    <source>
        <dbReference type="PROSITE-ProRule" id="PRU00169"/>
    </source>
</evidence>
<evidence type="ECO:0000256" key="5">
    <source>
        <dbReference type="ARBA" id="ARBA00022741"/>
    </source>
</evidence>
<keyword evidence="5" id="KW-0547">Nucleotide-binding</keyword>
<dbReference type="InterPro" id="IPR009057">
    <property type="entry name" value="Homeodomain-like_sf"/>
</dbReference>
<feature type="modified residue" description="4-aspartylphosphate" evidence="12">
    <location>
        <position position="1107"/>
    </location>
</feature>
<accession>A0A5K7S372</accession>
<dbReference type="CDD" id="cd00082">
    <property type="entry name" value="HisKA"/>
    <property type="match status" value="1"/>
</dbReference>
<feature type="transmembrane region" description="Helical" evidence="13">
    <location>
        <begin position="762"/>
        <end position="784"/>
    </location>
</feature>
<dbReference type="Pfam" id="PF00512">
    <property type="entry name" value="HisKA"/>
    <property type="match status" value="1"/>
</dbReference>
<evidence type="ECO:0000259" key="16">
    <source>
        <dbReference type="PROSITE" id="PS50110"/>
    </source>
</evidence>
<dbReference type="InterPro" id="IPR011123">
    <property type="entry name" value="Y_Y_Y"/>
</dbReference>
<dbReference type="PANTHER" id="PTHR43547:SF2">
    <property type="entry name" value="HYBRID SIGNAL TRANSDUCTION HISTIDINE KINASE C"/>
    <property type="match status" value="1"/>
</dbReference>
<dbReference type="Gene3D" id="1.10.10.60">
    <property type="entry name" value="Homeodomain-like"/>
    <property type="match status" value="1"/>
</dbReference>
<keyword evidence="18" id="KW-1185">Reference proteome</keyword>
<dbReference type="InterPro" id="IPR015943">
    <property type="entry name" value="WD40/YVTN_repeat-like_dom_sf"/>
</dbReference>
<keyword evidence="13" id="KW-1133">Transmembrane helix</keyword>
<dbReference type="Gene3D" id="3.30.565.10">
    <property type="entry name" value="Histidine kinase-like ATPase, C-terminal domain"/>
    <property type="match status" value="1"/>
</dbReference>
<evidence type="ECO:0000256" key="13">
    <source>
        <dbReference type="SAM" id="Phobius"/>
    </source>
</evidence>
<dbReference type="InterPro" id="IPR018060">
    <property type="entry name" value="HTH_AraC"/>
</dbReference>
<dbReference type="GO" id="GO:0043565">
    <property type="term" value="F:sequence-specific DNA binding"/>
    <property type="evidence" value="ECO:0007669"/>
    <property type="project" value="InterPro"/>
</dbReference>
<sequence>MKLEGEKSIILTYKFVAILILQLAFSLNTWALKFYSINTLFGISTRVTASICKDENGFIWASSKTGILRLTDTDYRIYQLPYESSGAIFVKLIYGSSGLIAYTNNGQIFSYNTIYDRFDLLINLHKTINNDKFDVYNLLIDDSGDFWIALNNGVYKYHSGKITLIERVTEERYSIVWLDIQHLILAKPTGFWSLNIKSLESKCLFRNDDTHPFLISSLFLDKTHNKLWVGTFSNGLFCFDFGLSKLSHLHPSSFPTQPILAIEENSESTILVGIDGQGIWELDKRDSRILNIYKENDDNPYSLRGNGVYDIFYEHGKRVWICTYSGGVSFYELASPHVNQIVHHTNDPNSLVNNDVNGILEDHDGKIWFATNNGISCWDVAKDRWKNFYFNKLEQAQVFLALCEDGQGRIWAGSYSSGIYVLDGKTGRELAHYSRDDKEMALVSNYIFDIYKDSQGDLWIGGVNGKFICYKSKENKFRTYSDESLSSIVELSPNQILLGCSNAIKLLDKQTGEIKDILSDYVVQDIQVLDDVIWVCTSGKGLLEFHYKEGFIKAYTTREGLPSNFLNSIIYNDNSLWIGTESGLCRFDPRNKTAYTYSSIFPQSGISYNKSALYCLKDGHLAWGTNNGVILFAPKSIKEISSNGKIFFQDLTISGRSIRELASFKLKTPVDAIKSINLKYSQNTISLELISIGMQSGSKFCWKLEGFDKNWSTPSGNRIITYTNIPSGEFTLKIKMYDSSLSNVVSERSIAIKLIPPFWRAGWFWILIILILSGIIFLYLLYYINKLKQEHTEEKVRFFTNTAHDIRTSLTLIKAPVEELSKEKNLTETGKYYLNLAIEQTRQLTSVVTQLMDFQKVDIGKEHLMLSMTDIVKLVSTRKVMLASYAKSKNIELGFVSDRESYMTAVDESKTEKIIDNLISNAIKYSPDNSQIQIDLRLEDKKWILQVKDNGIGISRKAQRQLFKEFYRGDNAINSKVVGSGIGLLLVKNYVTLHGGNITCNSQENVGSTFQVVIPFKSISSDSLVTNVLQDKPIVSVPIPEISHQVESETETPASREMKILIVEDNDDLLNFMKSILSNDFKVYTAVDGQIAWEFISKQMPDLVVSDIMMPNLDGFELCRLMKSTYETSHIPIILLTALSERTDQLRGLGLGADDYLTKPFDMNLLIQRIKSIIRNREIVRDKALRLVTAGSIENIMENELNDKFVKKMLEVAHANISNVEFDKDEFASAMNVSSSLLYKKIKSFTDQSPTDFIKTIRLKHSLELLHSRKYTVTEVSEMCGFASVGYFSTVFRKHFGKSPSEILE</sequence>
<dbReference type="InterPro" id="IPR036097">
    <property type="entry name" value="HisK_dim/P_sf"/>
</dbReference>
<dbReference type="CDD" id="cd00075">
    <property type="entry name" value="HATPase"/>
    <property type="match status" value="1"/>
</dbReference>
<dbReference type="Gene3D" id="3.40.50.2300">
    <property type="match status" value="1"/>
</dbReference>
<dbReference type="InterPro" id="IPR003594">
    <property type="entry name" value="HATPase_dom"/>
</dbReference>
<evidence type="ECO:0000256" key="11">
    <source>
        <dbReference type="ARBA" id="ARBA00023163"/>
    </source>
</evidence>
<keyword evidence="10" id="KW-0238">DNA-binding</keyword>
<dbReference type="SMART" id="SM00387">
    <property type="entry name" value="HATPase_c"/>
    <property type="match status" value="1"/>
</dbReference>
<dbReference type="SUPFAM" id="SSF63829">
    <property type="entry name" value="Calcium-dependent phosphotriesterase"/>
    <property type="match status" value="2"/>
</dbReference>
<dbReference type="Gene3D" id="2.60.40.10">
    <property type="entry name" value="Immunoglobulins"/>
    <property type="match status" value="1"/>
</dbReference>
<dbReference type="Proteomes" id="UP001193389">
    <property type="component" value="Chromosome"/>
</dbReference>
<name>A0A5K7S372_9BACT</name>
<gene>
    <name evidence="17" type="ORF">AQPE_0148</name>
</gene>
<dbReference type="SUPFAM" id="SSF55874">
    <property type="entry name" value="ATPase domain of HSP90 chaperone/DNA topoisomerase II/histidine kinase"/>
    <property type="match status" value="1"/>
</dbReference>
<dbReference type="Pfam" id="PF12833">
    <property type="entry name" value="HTH_18"/>
    <property type="match status" value="1"/>
</dbReference>
<dbReference type="FunFam" id="3.30.565.10:FF:000037">
    <property type="entry name" value="Hybrid sensor histidine kinase/response regulator"/>
    <property type="match status" value="1"/>
</dbReference>
<evidence type="ECO:0000256" key="10">
    <source>
        <dbReference type="ARBA" id="ARBA00023125"/>
    </source>
</evidence>
<keyword evidence="11" id="KW-0804">Transcription</keyword>
<dbReference type="InterPro" id="IPR011006">
    <property type="entry name" value="CheY-like_superfamily"/>
</dbReference>
<feature type="domain" description="Response regulatory" evidence="16">
    <location>
        <begin position="1059"/>
        <end position="1174"/>
    </location>
</feature>
<evidence type="ECO:0000256" key="8">
    <source>
        <dbReference type="ARBA" id="ARBA00023012"/>
    </source>
</evidence>
<dbReference type="SUPFAM" id="SSF46689">
    <property type="entry name" value="Homeodomain-like"/>
    <property type="match status" value="1"/>
</dbReference>
<dbReference type="CDD" id="cd17574">
    <property type="entry name" value="REC_OmpR"/>
    <property type="match status" value="1"/>
</dbReference>
<dbReference type="EC" id="2.7.13.3" evidence="2"/>
<dbReference type="InterPro" id="IPR011047">
    <property type="entry name" value="Quinoprotein_ADH-like_sf"/>
</dbReference>
<dbReference type="GO" id="GO:0003700">
    <property type="term" value="F:DNA-binding transcription factor activity"/>
    <property type="evidence" value="ECO:0007669"/>
    <property type="project" value="InterPro"/>
</dbReference>
<dbReference type="SUPFAM" id="SSF52172">
    <property type="entry name" value="CheY-like"/>
    <property type="match status" value="1"/>
</dbReference>
<dbReference type="InterPro" id="IPR011110">
    <property type="entry name" value="Reg_prop"/>
</dbReference>
<dbReference type="Pfam" id="PF07494">
    <property type="entry name" value="Reg_prop"/>
    <property type="match status" value="3"/>
</dbReference>
<evidence type="ECO:0000259" key="14">
    <source>
        <dbReference type="PROSITE" id="PS01124"/>
    </source>
</evidence>
<dbReference type="InterPro" id="IPR001789">
    <property type="entry name" value="Sig_transdc_resp-reg_receiver"/>
</dbReference>
<dbReference type="Pfam" id="PF00072">
    <property type="entry name" value="Response_reg"/>
    <property type="match status" value="1"/>
</dbReference>
<keyword evidence="6" id="KW-0418">Kinase</keyword>
<dbReference type="GO" id="GO:0000155">
    <property type="term" value="F:phosphorelay sensor kinase activity"/>
    <property type="evidence" value="ECO:0007669"/>
    <property type="project" value="InterPro"/>
</dbReference>
<dbReference type="InterPro" id="IPR013783">
    <property type="entry name" value="Ig-like_fold"/>
</dbReference>
<feature type="transmembrane region" description="Helical" evidence="13">
    <location>
        <begin position="12"/>
        <end position="32"/>
    </location>
</feature>
<dbReference type="KEGG" id="anf:AQPE_0148"/>
<evidence type="ECO:0000256" key="6">
    <source>
        <dbReference type="ARBA" id="ARBA00022777"/>
    </source>
</evidence>
<dbReference type="Pfam" id="PF02518">
    <property type="entry name" value="HATPase_c"/>
    <property type="match status" value="1"/>
</dbReference>
<dbReference type="PROSITE" id="PS01124">
    <property type="entry name" value="HTH_ARAC_FAMILY_2"/>
    <property type="match status" value="1"/>
</dbReference>
<dbReference type="PROSITE" id="PS50109">
    <property type="entry name" value="HIS_KIN"/>
    <property type="match status" value="1"/>
</dbReference>